<dbReference type="RefSeq" id="XP_016454650.1">
    <property type="nucleotide sequence ID" value="XM_016599164.1"/>
</dbReference>
<gene>
    <name evidence="1" type="primary">LOC107778843</name>
</gene>
<dbReference type="CDD" id="cd00303">
    <property type="entry name" value="retropepsin_like"/>
    <property type="match status" value="1"/>
</dbReference>
<dbReference type="AlphaFoldDB" id="A0A1S3YRT2"/>
<dbReference type="PANTHER" id="PTHR33067">
    <property type="entry name" value="RNA-DIRECTED DNA POLYMERASE-RELATED"/>
    <property type="match status" value="1"/>
</dbReference>
<sequence length="382" mass="42730">MGITASLTGIIRRQVGMKVRELKQKGDDMRKIHIVAPQAAWGATCGAQNRITKKASARDSAPCYPGRWWHEFVLVHPGLAIRADIAKLANQVNKITMQQAQQMQQQLQTEFNNLERQVGQVASTQNARPNGALPSDTEKNPVEKVQAINLRSGKALKEMPPKKFVSKEVFERLVPQPEVEAEKKDDKHRQEIEYLRDIVANKRRLTEFETTALTEECSARVQSKLPPKLKDPGCFTIPLAIGKHEVGRALCDLGASTNLMPLSVFKQLDLGAPMPTTITLQLADRSLVVLEGIIEDVLVRVGKFILPANFNIPDYMADEEVPIILGRPFLSTGGALIDVREGKLNMRVHDEEITFNVYKALNLPKHYEDLCMISMIESKLIK</sequence>
<dbReference type="OrthoDB" id="913488at2759"/>
<reference evidence="1" key="1">
    <citation type="submission" date="2025-08" db="UniProtKB">
        <authorList>
            <consortium name="RefSeq"/>
        </authorList>
    </citation>
    <scope>IDENTIFICATION</scope>
</reference>
<dbReference type="PANTHER" id="PTHR33067:SF32">
    <property type="entry name" value="ASPARTIC PEPTIDASE DDI1-TYPE DOMAIN-CONTAINING PROTEIN"/>
    <property type="match status" value="1"/>
</dbReference>
<dbReference type="Gene3D" id="2.40.70.10">
    <property type="entry name" value="Acid Proteases"/>
    <property type="match status" value="1"/>
</dbReference>
<dbReference type="OMA" id="KTICEAQ"/>
<name>A0A1S3YRT2_TOBAC</name>
<dbReference type="KEGG" id="nta:107778843"/>
<dbReference type="PaxDb" id="4097-A0A1S3YRT2"/>
<proteinExistence type="predicted"/>
<evidence type="ECO:0000313" key="1">
    <source>
        <dbReference type="RefSeq" id="XP_016454650.1"/>
    </source>
</evidence>
<organism evidence="1">
    <name type="scientific">Nicotiana tabacum</name>
    <name type="common">Common tobacco</name>
    <dbReference type="NCBI Taxonomy" id="4097"/>
    <lineage>
        <taxon>Eukaryota</taxon>
        <taxon>Viridiplantae</taxon>
        <taxon>Streptophyta</taxon>
        <taxon>Embryophyta</taxon>
        <taxon>Tracheophyta</taxon>
        <taxon>Spermatophyta</taxon>
        <taxon>Magnoliopsida</taxon>
        <taxon>eudicotyledons</taxon>
        <taxon>Gunneridae</taxon>
        <taxon>Pentapetalae</taxon>
        <taxon>asterids</taxon>
        <taxon>lamiids</taxon>
        <taxon>Solanales</taxon>
        <taxon>Solanaceae</taxon>
        <taxon>Nicotianoideae</taxon>
        <taxon>Nicotianeae</taxon>
        <taxon>Nicotiana</taxon>
    </lineage>
</organism>
<accession>A0A1S3YRT2</accession>
<dbReference type="InterPro" id="IPR021109">
    <property type="entry name" value="Peptidase_aspartic_dom_sf"/>
</dbReference>
<protein>
    <recommendedName>
        <fullName evidence="2">Aspartic peptidase DDI1-type domain-containing protein</fullName>
    </recommendedName>
</protein>
<evidence type="ECO:0008006" key="2">
    <source>
        <dbReference type="Google" id="ProtNLM"/>
    </source>
</evidence>